<dbReference type="InterPro" id="IPR026856">
    <property type="entry name" value="Sialidase_fam"/>
</dbReference>
<dbReference type="VEuPathDB" id="TriTrypDB:TRSC58_06887"/>
<protein>
    <submittedName>
        <fullName evidence="5">Uncharacterized protein</fullName>
    </submittedName>
</protein>
<feature type="compositionally biased region" description="Polar residues" evidence="2">
    <location>
        <begin position="610"/>
        <end position="620"/>
    </location>
</feature>
<keyword evidence="1" id="KW-0677">Repeat</keyword>
<accession>R9TKE6</accession>
<feature type="region of interest" description="Disordered" evidence="2">
    <location>
        <begin position="606"/>
        <end position="655"/>
    </location>
</feature>
<evidence type="ECO:0000256" key="1">
    <source>
        <dbReference type="ARBA" id="ARBA00022737"/>
    </source>
</evidence>
<dbReference type="GO" id="GO:0004308">
    <property type="term" value="F:exo-alpha-sialidase activity"/>
    <property type="evidence" value="ECO:0007669"/>
    <property type="project" value="InterPro"/>
</dbReference>
<proteinExistence type="predicted"/>
<dbReference type="CDD" id="cd15482">
    <property type="entry name" value="Sialidase_non-viral"/>
    <property type="match status" value="1"/>
</dbReference>
<feature type="domain" description="Trans-sialidase C-terminal" evidence="4">
    <location>
        <begin position="382"/>
        <end position="598"/>
    </location>
</feature>
<dbReference type="InterPro" id="IPR011040">
    <property type="entry name" value="Sialidase"/>
</dbReference>
<dbReference type="InterPro" id="IPR036278">
    <property type="entry name" value="Sialidase_sf"/>
</dbReference>
<organism evidence="5">
    <name type="scientific">Trypanosoma rangeli</name>
    <dbReference type="NCBI Taxonomy" id="5698"/>
    <lineage>
        <taxon>Eukaryota</taxon>
        <taxon>Discoba</taxon>
        <taxon>Euglenozoa</taxon>
        <taxon>Kinetoplastea</taxon>
        <taxon>Metakinetoplastina</taxon>
        <taxon>Trypanosomatida</taxon>
        <taxon>Trypanosomatidae</taxon>
        <taxon>Trypanosoma</taxon>
        <taxon>Herpetosoma</taxon>
    </lineage>
</organism>
<feature type="non-terminal residue" evidence="5">
    <location>
        <position position="1"/>
    </location>
</feature>
<dbReference type="InterPro" id="IPR055239">
    <property type="entry name" value="TS_C"/>
</dbReference>
<dbReference type="PRINTS" id="PR01803">
    <property type="entry name" value="TCSIALIDASE"/>
</dbReference>
<dbReference type="Pfam" id="PF22925">
    <property type="entry name" value="TS_C"/>
    <property type="match status" value="1"/>
</dbReference>
<dbReference type="Pfam" id="PF13859">
    <property type="entry name" value="BNR_3"/>
    <property type="match status" value="1"/>
</dbReference>
<dbReference type="SUPFAM" id="SSF49899">
    <property type="entry name" value="Concanavalin A-like lectins/glucanases"/>
    <property type="match status" value="1"/>
</dbReference>
<dbReference type="PANTHER" id="PTHR10628">
    <property type="entry name" value="SIALIDASE"/>
    <property type="match status" value="1"/>
</dbReference>
<dbReference type="GO" id="GO:0009313">
    <property type="term" value="P:oligosaccharide catabolic process"/>
    <property type="evidence" value="ECO:0007669"/>
    <property type="project" value="TreeGrafter"/>
</dbReference>
<feature type="compositionally biased region" description="Basic and acidic residues" evidence="2">
    <location>
        <begin position="622"/>
        <end position="631"/>
    </location>
</feature>
<dbReference type="Gene3D" id="2.120.10.10">
    <property type="match status" value="1"/>
</dbReference>
<dbReference type="SUPFAM" id="SSF50939">
    <property type="entry name" value="Sialidases"/>
    <property type="match status" value="1"/>
</dbReference>
<dbReference type="Gene3D" id="2.60.120.200">
    <property type="match status" value="1"/>
</dbReference>
<name>R9TKE6_TRYRA</name>
<dbReference type="EMBL" id="KC544941">
    <property type="protein sequence ID" value="AGN33003.1"/>
    <property type="molecule type" value="Genomic_DNA"/>
</dbReference>
<dbReference type="InterPro" id="IPR008377">
    <property type="entry name" value="Sialidase_trypan"/>
</dbReference>
<dbReference type="GO" id="GO:0005737">
    <property type="term" value="C:cytoplasm"/>
    <property type="evidence" value="ECO:0007669"/>
    <property type="project" value="TreeGrafter"/>
</dbReference>
<reference evidence="5" key="1">
    <citation type="submission" date="2013-01" db="EMBL/GenBank/DDBJ databases">
        <title>Unveiling the Trypanosoma rangeli genome, the neglected and avirulent trypanosome of mammals.</title>
        <authorList>
            <person name="Stoco P.H."/>
            <person name="Wagner G."/>
            <person name="Gerber A."/>
            <person name="Zaha A."/>
            <person name="Monteiro K.M."/>
            <person name="Thompson C."/>
            <person name="Bartholomeu D.C."/>
            <person name="Bahia D."/>
            <person name="Loreto E."/>
            <person name="Prestes E.B."/>
            <person name="De Moraes M.H."/>
            <person name="Lueckemeyer D.D."/>
            <person name="Lima F.M."/>
            <person name="Vallejo G.A."/>
            <person name="Silveira Filho J.F."/>
            <person name="Tyler K.M."/>
            <person name="Almeida L.G."/>
            <person name="Steindel M."/>
            <person name="Ortiz M.F.D.E."/>
            <person name="Siervo M.A."/>
            <person name="Cunha O.L.D.E."/>
            <person name="Neto R."/>
            <person name="Rodrigues-Luiz G."/>
            <person name="Teixeira S.M."/>
            <person name="Silva R."/>
            <person name="Murta S.M."/>
            <person name="Sincero T.C."/>
            <person name="Mendes T.A."/>
            <person name="Urmenyi T.P."/>
            <person name="Da Rocha W.D."/>
            <person name="Vasconcellos A.T."/>
            <person name="Grisard E.C."/>
        </authorList>
    </citation>
    <scope>NUCLEOTIDE SEQUENCE</scope>
</reference>
<dbReference type="GO" id="GO:0006689">
    <property type="term" value="P:ganglioside catabolic process"/>
    <property type="evidence" value="ECO:0007669"/>
    <property type="project" value="TreeGrafter"/>
</dbReference>
<evidence type="ECO:0000313" key="5">
    <source>
        <dbReference type="EMBL" id="AGN33003.1"/>
    </source>
</evidence>
<evidence type="ECO:0000259" key="3">
    <source>
        <dbReference type="Pfam" id="PF13859"/>
    </source>
</evidence>
<dbReference type="AlphaFoldDB" id="R9TKE6"/>
<dbReference type="InterPro" id="IPR013320">
    <property type="entry name" value="ConA-like_dom_sf"/>
</dbReference>
<evidence type="ECO:0000256" key="2">
    <source>
        <dbReference type="SAM" id="MobiDB-lite"/>
    </source>
</evidence>
<dbReference type="GO" id="GO:0016020">
    <property type="term" value="C:membrane"/>
    <property type="evidence" value="ECO:0007669"/>
    <property type="project" value="TreeGrafter"/>
</dbReference>
<sequence length="655" mass="70346">MWAMYATHGVEGNLLQGATGERRGWGTQQLVVKGLREESSDAPPFGPKAVVKGDKTFLLLPGISVRKQDDSSTEDERDLALVVGNVAKSTEAQNVNPVTWEAPTSLKSKLGDEMTKHSWEELELTRGARGIVAGGDTIVFPLVGDVEVDDEDVHACTVIYSTDDGATWKFPATPVIAKDCDSATLLEWEGKLLMATSKYSSWQRRVYESGDKGKTWAEAAGPLPRLLSQSDALPRLYGSVDLMAATIERRSVLLYTQLLSSRITQEKANRESSRRRVLHLWFSDGARIFDVGPISTDGVGLNTFSSLLHTKDGLFALYARKGAGEEADSLVFKPLTEQLQRIKAVLKKWKEVDDRVSKLCDSAATTATKEGAKAAGCVGPMPTAGLVGFLSDNASTAHWNDECLGVGATVSTGTTTKVENGVRLAGRGARIAWPVGSKTANDGYPFAYEELTLVATVTIDKVPAGATPLLGVSTMVSGRHLRLWYDKHQHWRTEFGGGGTAPTIKWEVGTAYRVALTVQNGSGLAYVDGRLVGSLGNKAASPLGGQPPSVSPRGELPLEVQPERVSHVFIGGYEGTEGDVESHVTVTNVLLYNHRFNDSEMAALKRMETKQPSGATASSAEDQDRAPKHGATEASGGRGSSRGAARYSPREDQSD</sequence>
<feature type="domain" description="Sialidase" evidence="3">
    <location>
        <begin position="46"/>
        <end position="318"/>
    </location>
</feature>
<evidence type="ECO:0000259" key="4">
    <source>
        <dbReference type="Pfam" id="PF22925"/>
    </source>
</evidence>
<dbReference type="PANTHER" id="PTHR10628:SF30">
    <property type="entry name" value="EXO-ALPHA-SIALIDASE"/>
    <property type="match status" value="1"/>
</dbReference>